<evidence type="ECO:0000256" key="6">
    <source>
        <dbReference type="RuleBase" id="RU363076"/>
    </source>
</evidence>
<dbReference type="CDD" id="cd06662">
    <property type="entry name" value="SURF1"/>
    <property type="match status" value="1"/>
</dbReference>
<name>A0A0K6HQH2_9BURK</name>
<keyword evidence="3 6" id="KW-0812">Transmembrane</keyword>
<feature type="transmembrane region" description="Helical" evidence="6">
    <location>
        <begin position="225"/>
        <end position="244"/>
    </location>
</feature>
<protein>
    <recommendedName>
        <fullName evidence="6">SURF1-like protein</fullName>
    </recommendedName>
</protein>
<dbReference type="AlphaFoldDB" id="A0A0K6HQH2"/>
<accession>A0A0K6HQH2</accession>
<evidence type="ECO:0000256" key="1">
    <source>
        <dbReference type="ARBA" id="ARBA00004370"/>
    </source>
</evidence>
<evidence type="ECO:0000256" key="2">
    <source>
        <dbReference type="ARBA" id="ARBA00007165"/>
    </source>
</evidence>
<keyword evidence="6" id="KW-1003">Cell membrane</keyword>
<dbReference type="STRING" id="339866.GCA_001418255_00125"/>
<reference evidence="8" key="1">
    <citation type="submission" date="2015-08" db="EMBL/GenBank/DDBJ databases">
        <authorList>
            <person name="Varghese N."/>
        </authorList>
    </citation>
    <scope>NUCLEOTIDE SEQUENCE [LARGE SCALE GENOMIC DNA]</scope>
    <source>
        <strain evidence="8">DSM 18181</strain>
    </source>
</reference>
<dbReference type="Proteomes" id="UP000183649">
    <property type="component" value="Unassembled WGS sequence"/>
</dbReference>
<dbReference type="PANTHER" id="PTHR23427:SF2">
    <property type="entry name" value="SURFEIT LOCUS PROTEIN 1"/>
    <property type="match status" value="1"/>
</dbReference>
<feature type="transmembrane region" description="Helical" evidence="6">
    <location>
        <begin position="23"/>
        <end position="44"/>
    </location>
</feature>
<proteinExistence type="inferred from homology"/>
<keyword evidence="4 6" id="KW-1133">Transmembrane helix</keyword>
<evidence type="ECO:0000256" key="3">
    <source>
        <dbReference type="ARBA" id="ARBA00022692"/>
    </source>
</evidence>
<keyword evidence="5 6" id="KW-0472">Membrane</keyword>
<gene>
    <name evidence="7" type="ORF">Ga0061069_101126</name>
</gene>
<dbReference type="Pfam" id="PF02104">
    <property type="entry name" value="SURF1"/>
    <property type="match status" value="1"/>
</dbReference>
<dbReference type="PANTHER" id="PTHR23427">
    <property type="entry name" value="SURFEIT LOCUS PROTEIN"/>
    <property type="match status" value="1"/>
</dbReference>
<dbReference type="InterPro" id="IPR045214">
    <property type="entry name" value="Surf1/Surf4"/>
</dbReference>
<evidence type="ECO:0000313" key="8">
    <source>
        <dbReference type="Proteomes" id="UP000183649"/>
    </source>
</evidence>
<keyword evidence="8" id="KW-1185">Reference proteome</keyword>
<evidence type="ECO:0000256" key="5">
    <source>
        <dbReference type="ARBA" id="ARBA00023136"/>
    </source>
</evidence>
<evidence type="ECO:0000313" key="7">
    <source>
        <dbReference type="EMBL" id="CUA93160.1"/>
    </source>
</evidence>
<organism evidence="7 8">
    <name type="scientific">Thiomonas bhubaneswarensis</name>
    <dbReference type="NCBI Taxonomy" id="339866"/>
    <lineage>
        <taxon>Bacteria</taxon>
        <taxon>Pseudomonadati</taxon>
        <taxon>Pseudomonadota</taxon>
        <taxon>Betaproteobacteria</taxon>
        <taxon>Burkholderiales</taxon>
        <taxon>Thiomonas</taxon>
    </lineage>
</organism>
<dbReference type="EMBL" id="CYHF01000001">
    <property type="protein sequence ID" value="CUA93160.1"/>
    <property type="molecule type" value="Genomic_DNA"/>
</dbReference>
<dbReference type="RefSeq" id="WP_055449098.1">
    <property type="nucleotide sequence ID" value="NZ_CYHF01000001.1"/>
</dbReference>
<dbReference type="GO" id="GO:0005886">
    <property type="term" value="C:plasma membrane"/>
    <property type="evidence" value="ECO:0007669"/>
    <property type="project" value="UniProtKB-SubCell"/>
</dbReference>
<evidence type="ECO:0000256" key="4">
    <source>
        <dbReference type="ARBA" id="ARBA00022989"/>
    </source>
</evidence>
<comment type="similarity">
    <text evidence="2 6">Belongs to the SURF1 family.</text>
</comment>
<comment type="subcellular location">
    <subcellularLocation>
        <location evidence="6">Cell membrane</location>
        <topology evidence="6">Multi-pass membrane protein</topology>
    </subcellularLocation>
    <subcellularLocation>
        <location evidence="1">Membrane</location>
    </subcellularLocation>
</comment>
<dbReference type="PROSITE" id="PS50895">
    <property type="entry name" value="SURF1"/>
    <property type="match status" value="1"/>
</dbReference>
<dbReference type="OrthoDB" id="9789940at2"/>
<sequence>MDKQITSEFSAAKAEKAFGPKELLIIILGLVVIGVTMSLGFWQLGRAHQKEALNQQMDQREKAHPLQVGQAGIDLGSDVWRRARATGEFASQWTIYLQNRQQDEQTGFWVLTPLKLAGSDRYVMVLRGWIPRNFQAMNLLAPYQTPQGLTTIDGLIAPPPSEWFSFFPEPPGQVIRQNVNLSKYAAFHHIELLPYVLRQSGDLKDGLGRQWPAANTGIGTNYGYAAQWFGMSATGVVLLLYFLYRRLRKARTLGEAPDQAMPRAS</sequence>
<dbReference type="InterPro" id="IPR002994">
    <property type="entry name" value="Surf1/Shy1"/>
</dbReference>